<dbReference type="Proteomes" id="UP000800235">
    <property type="component" value="Unassembled WGS sequence"/>
</dbReference>
<name>A0A9P4P0H7_9PEZI</name>
<dbReference type="InterPro" id="IPR012337">
    <property type="entry name" value="RNaseH-like_sf"/>
</dbReference>
<reference evidence="1" key="1">
    <citation type="journal article" date="2020" name="Stud. Mycol.">
        <title>101 Dothideomycetes genomes: a test case for predicting lifestyles and emergence of pathogens.</title>
        <authorList>
            <person name="Haridas S."/>
            <person name="Albert R."/>
            <person name="Binder M."/>
            <person name="Bloem J."/>
            <person name="Labutti K."/>
            <person name="Salamov A."/>
            <person name="Andreopoulos B."/>
            <person name="Baker S."/>
            <person name="Barry K."/>
            <person name="Bills G."/>
            <person name="Bluhm B."/>
            <person name="Cannon C."/>
            <person name="Castanera R."/>
            <person name="Culley D."/>
            <person name="Daum C."/>
            <person name="Ezra D."/>
            <person name="Gonzalez J."/>
            <person name="Henrissat B."/>
            <person name="Kuo A."/>
            <person name="Liang C."/>
            <person name="Lipzen A."/>
            <person name="Lutzoni F."/>
            <person name="Magnuson J."/>
            <person name="Mondo S."/>
            <person name="Nolan M."/>
            <person name="Ohm R."/>
            <person name="Pangilinan J."/>
            <person name="Park H.-J."/>
            <person name="Ramirez L."/>
            <person name="Alfaro M."/>
            <person name="Sun H."/>
            <person name="Tritt A."/>
            <person name="Yoshinaga Y."/>
            <person name="Zwiers L.-H."/>
            <person name="Turgeon B."/>
            <person name="Goodwin S."/>
            <person name="Spatafora J."/>
            <person name="Crous P."/>
            <person name="Grigoriev I."/>
        </authorList>
    </citation>
    <scope>NUCLEOTIDE SEQUENCE</scope>
    <source>
        <strain evidence="1">CBS 130266</strain>
    </source>
</reference>
<feature type="non-terminal residue" evidence="1">
    <location>
        <position position="1"/>
    </location>
</feature>
<feature type="non-terminal residue" evidence="1">
    <location>
        <position position="106"/>
    </location>
</feature>
<comment type="caution">
    <text evidence="1">The sequence shown here is derived from an EMBL/GenBank/DDBJ whole genome shotgun (WGS) entry which is preliminary data.</text>
</comment>
<gene>
    <name evidence="1" type="ORF">EJ08DRAFT_558684</name>
</gene>
<evidence type="ECO:0000313" key="2">
    <source>
        <dbReference type="Proteomes" id="UP000800235"/>
    </source>
</evidence>
<proteinExistence type="predicted"/>
<organism evidence="1 2">
    <name type="scientific">Tothia fuscella</name>
    <dbReference type="NCBI Taxonomy" id="1048955"/>
    <lineage>
        <taxon>Eukaryota</taxon>
        <taxon>Fungi</taxon>
        <taxon>Dikarya</taxon>
        <taxon>Ascomycota</taxon>
        <taxon>Pezizomycotina</taxon>
        <taxon>Dothideomycetes</taxon>
        <taxon>Pleosporomycetidae</taxon>
        <taxon>Venturiales</taxon>
        <taxon>Cylindrosympodiaceae</taxon>
        <taxon>Tothia</taxon>
    </lineage>
</organism>
<sequence>QRAQLSAILPAQEQALQIYRVLTGAPRFIVRIFSDSTHVIMCMERIPVWIRRGWKNTDGGQLGNRDLIEQAPNMNDRLKRLGYVSYTKVDECEIADAMTVCEDRLD</sequence>
<accession>A0A9P4P0H7</accession>
<dbReference type="EMBL" id="MU007014">
    <property type="protein sequence ID" value="KAF2435002.1"/>
    <property type="molecule type" value="Genomic_DNA"/>
</dbReference>
<keyword evidence="2" id="KW-1185">Reference proteome</keyword>
<dbReference type="InterPro" id="IPR036397">
    <property type="entry name" value="RNaseH_sf"/>
</dbReference>
<dbReference type="SUPFAM" id="SSF53098">
    <property type="entry name" value="Ribonuclease H-like"/>
    <property type="match status" value="1"/>
</dbReference>
<protein>
    <submittedName>
        <fullName evidence="1">Uncharacterized protein</fullName>
    </submittedName>
</protein>
<dbReference type="Gene3D" id="3.30.420.10">
    <property type="entry name" value="Ribonuclease H-like superfamily/Ribonuclease H"/>
    <property type="match status" value="1"/>
</dbReference>
<dbReference type="AlphaFoldDB" id="A0A9P4P0H7"/>
<evidence type="ECO:0000313" key="1">
    <source>
        <dbReference type="EMBL" id="KAF2435002.1"/>
    </source>
</evidence>
<dbReference type="GO" id="GO:0003676">
    <property type="term" value="F:nucleic acid binding"/>
    <property type="evidence" value="ECO:0007669"/>
    <property type="project" value="InterPro"/>
</dbReference>
<dbReference type="OrthoDB" id="407198at2759"/>